<feature type="compositionally biased region" description="Basic and acidic residues" evidence="1">
    <location>
        <begin position="74"/>
        <end position="101"/>
    </location>
</feature>
<feature type="compositionally biased region" description="Low complexity" evidence="1">
    <location>
        <begin position="572"/>
        <end position="584"/>
    </location>
</feature>
<feature type="compositionally biased region" description="Low complexity" evidence="1">
    <location>
        <begin position="422"/>
        <end position="433"/>
    </location>
</feature>
<gene>
    <name evidence="2" type="ORF">D9613_001035</name>
</gene>
<feature type="compositionally biased region" description="Polar residues" evidence="1">
    <location>
        <begin position="223"/>
        <end position="232"/>
    </location>
</feature>
<feature type="compositionally biased region" description="Gly residues" evidence="1">
    <location>
        <begin position="833"/>
        <end position="855"/>
    </location>
</feature>
<feature type="compositionally biased region" description="Acidic residues" evidence="1">
    <location>
        <begin position="450"/>
        <end position="462"/>
    </location>
</feature>
<feature type="region of interest" description="Disordered" evidence="1">
    <location>
        <begin position="635"/>
        <end position="655"/>
    </location>
</feature>
<feature type="compositionally biased region" description="Basic residues" evidence="1">
    <location>
        <begin position="798"/>
        <end position="808"/>
    </location>
</feature>
<feature type="compositionally biased region" description="Acidic residues" evidence="1">
    <location>
        <begin position="874"/>
        <end position="885"/>
    </location>
</feature>
<feature type="compositionally biased region" description="Pro residues" evidence="1">
    <location>
        <begin position="376"/>
        <end position="386"/>
    </location>
</feature>
<accession>A0A8H4VSS9</accession>
<feature type="compositionally biased region" description="Low complexity" evidence="1">
    <location>
        <begin position="182"/>
        <end position="212"/>
    </location>
</feature>
<comment type="caution">
    <text evidence="2">The sequence shown here is derived from an EMBL/GenBank/DDBJ whole genome shotgun (WGS) entry which is preliminary data.</text>
</comment>
<dbReference type="Proteomes" id="UP000521872">
    <property type="component" value="Unassembled WGS sequence"/>
</dbReference>
<feature type="compositionally biased region" description="Acidic residues" evidence="1">
    <location>
        <begin position="112"/>
        <end position="123"/>
    </location>
</feature>
<evidence type="ECO:0000313" key="2">
    <source>
        <dbReference type="EMBL" id="KAF4620802.1"/>
    </source>
</evidence>
<feature type="compositionally biased region" description="Polar residues" evidence="1">
    <location>
        <begin position="350"/>
        <end position="364"/>
    </location>
</feature>
<protein>
    <submittedName>
        <fullName evidence="2">Uncharacterized protein</fullName>
    </submittedName>
</protein>
<evidence type="ECO:0000256" key="1">
    <source>
        <dbReference type="SAM" id="MobiDB-lite"/>
    </source>
</evidence>
<feature type="compositionally biased region" description="Low complexity" evidence="1">
    <location>
        <begin position="387"/>
        <end position="403"/>
    </location>
</feature>
<feature type="compositionally biased region" description="Basic and acidic residues" evidence="1">
    <location>
        <begin position="507"/>
        <end position="517"/>
    </location>
</feature>
<dbReference type="AlphaFoldDB" id="A0A8H4VSS9"/>
<feature type="compositionally biased region" description="Low complexity" evidence="1">
    <location>
        <begin position="810"/>
        <end position="832"/>
    </location>
</feature>
<organism evidence="2 3">
    <name type="scientific">Agrocybe pediades</name>
    <dbReference type="NCBI Taxonomy" id="84607"/>
    <lineage>
        <taxon>Eukaryota</taxon>
        <taxon>Fungi</taxon>
        <taxon>Dikarya</taxon>
        <taxon>Basidiomycota</taxon>
        <taxon>Agaricomycotina</taxon>
        <taxon>Agaricomycetes</taxon>
        <taxon>Agaricomycetidae</taxon>
        <taxon>Agaricales</taxon>
        <taxon>Agaricineae</taxon>
        <taxon>Strophariaceae</taxon>
        <taxon>Agrocybe</taxon>
    </lineage>
</organism>
<proteinExistence type="predicted"/>
<reference evidence="2 3" key="1">
    <citation type="submission" date="2019-12" db="EMBL/GenBank/DDBJ databases">
        <authorList>
            <person name="Floudas D."/>
            <person name="Bentzer J."/>
            <person name="Ahren D."/>
            <person name="Johansson T."/>
            <person name="Persson P."/>
            <person name="Tunlid A."/>
        </authorList>
    </citation>
    <scope>NUCLEOTIDE SEQUENCE [LARGE SCALE GENOMIC DNA]</scope>
    <source>
        <strain evidence="2 3">CBS 102.39</strain>
    </source>
</reference>
<feature type="region of interest" description="Disordered" evidence="1">
    <location>
        <begin position="321"/>
        <end position="462"/>
    </location>
</feature>
<feature type="compositionally biased region" description="Polar residues" evidence="1">
    <location>
        <begin position="330"/>
        <end position="342"/>
    </location>
</feature>
<keyword evidence="3" id="KW-1185">Reference proteome</keyword>
<feature type="compositionally biased region" description="Basic residues" evidence="1">
    <location>
        <begin position="688"/>
        <end position="702"/>
    </location>
</feature>
<feature type="region of interest" description="Disordered" evidence="1">
    <location>
        <begin position="488"/>
        <end position="593"/>
    </location>
</feature>
<feature type="compositionally biased region" description="Basic residues" evidence="1">
    <location>
        <begin position="757"/>
        <end position="766"/>
    </location>
</feature>
<feature type="compositionally biased region" description="Basic and acidic residues" evidence="1">
    <location>
        <begin position="434"/>
        <end position="444"/>
    </location>
</feature>
<feature type="compositionally biased region" description="Polar residues" evidence="1">
    <location>
        <begin position="21"/>
        <end position="55"/>
    </location>
</feature>
<feature type="region of interest" description="Disordered" evidence="1">
    <location>
        <begin position="1"/>
        <end position="252"/>
    </location>
</feature>
<sequence>MAKKGRPPSSSYSINGPAAAVSTNPAASHPANASTANPKQARPDTTASSHINQSEYGYYDQRSEDVRFTSTEGGDGRSEDVRFEESVDDHMRFTQADERFGYGEQYSQEGGYGDEEESEDEDVFAFLPPTTAEQEEERRQAELAAAQQQQSHSQSQTHTFQQTSTMTTNTRTVAPKAEFAHSPFAFSASTPPPASANDNATNNNRYSSNNPYTMFGYSPHNAYDNNDGYSSQEDIRPTTAAGRPTTSAGLRGLGVMQSHPSLVSAPSFSFSVAGSVSTAGGNGIGLAPALPITSTSTMPNANASSPGVAYPDPTFDPWGRSSAALASPGRASNNPYYSTTNVGPRPDTAYSYTTNPYSIPNRSTAAAAAGSGIRYPHPPPLSPPSPSTDSHPSTAGGLSQLAAGGAGPNAPEQFKLRRLNTGAAAPASGPPKSGLREETERDVVDGQAVEAEEDEEVGVEEVEVGAGAAAAATRLGGGKAVRVSLPGVVAPSRKSASIGRRSTSMHDNGKRESRDSDTLADADLGEGKDLDGDVLDSPIKPFSGVADAAQVVKRRHNHHNSKARHSSKRYSTVPGTPLTPHTPGTPGGPSSAGGAGFGYSTAVAGVNGAGQGYKTKSPNAQPYYAYAGLARDGGYPYPASSSHAQSENGGATASGSGAAAISAVANARAVMTAANTSANGGYGISKESRKKRRSGGRKKSHRMSAADADADSMKGGDLDLERGDASSIVKAGVVGDDDEHDEGLHQYEEYGYENGKRSSRRRRRKDKDRAMEEDRDSLASVSTRASGSVLPPHEQSHSHSRSRSRSRPRTYATTTEEGGYEGDYGSAEYVGGQPYGKGYPYGSGERGPYGRGDGDGGYDGDEGSTTRDSAYWEEGSESESEESIK</sequence>
<feature type="compositionally biased region" description="Basic and acidic residues" evidence="1">
    <location>
        <begin position="711"/>
        <end position="724"/>
    </location>
</feature>
<feature type="region of interest" description="Disordered" evidence="1">
    <location>
        <begin position="674"/>
        <end position="885"/>
    </location>
</feature>
<dbReference type="EMBL" id="JAACJL010000015">
    <property type="protein sequence ID" value="KAF4620802.1"/>
    <property type="molecule type" value="Genomic_DNA"/>
</dbReference>
<feature type="compositionally biased region" description="Polar residues" evidence="1">
    <location>
        <begin position="639"/>
        <end position="648"/>
    </location>
</feature>
<feature type="compositionally biased region" description="Basic residues" evidence="1">
    <location>
        <begin position="552"/>
        <end position="568"/>
    </location>
</feature>
<feature type="compositionally biased region" description="Low complexity" evidence="1">
    <location>
        <begin position="142"/>
        <end position="172"/>
    </location>
</feature>
<name>A0A8H4VSS9_9AGAR</name>
<evidence type="ECO:0000313" key="3">
    <source>
        <dbReference type="Proteomes" id="UP000521872"/>
    </source>
</evidence>